<dbReference type="Pfam" id="PF13865">
    <property type="entry name" value="FoP_duplication"/>
    <property type="match status" value="1"/>
</dbReference>
<feature type="region of interest" description="Disordered" evidence="7">
    <location>
        <begin position="176"/>
        <end position="240"/>
    </location>
</feature>
<evidence type="ECO:0000259" key="8">
    <source>
        <dbReference type="PROSITE" id="PS50102"/>
    </source>
</evidence>
<dbReference type="PANTHER" id="PTHR19965:SF82">
    <property type="entry name" value="THO COMPLEX SUBUNIT 4"/>
    <property type="match status" value="1"/>
</dbReference>
<dbReference type="Gene3D" id="3.30.70.330">
    <property type="match status" value="1"/>
</dbReference>
<dbReference type="PROSITE" id="PS50102">
    <property type="entry name" value="RRM"/>
    <property type="match status" value="1"/>
</dbReference>
<dbReference type="InterPro" id="IPR000504">
    <property type="entry name" value="RRM_dom"/>
</dbReference>
<dbReference type="CDD" id="cd12680">
    <property type="entry name" value="RRM_THOC4"/>
    <property type="match status" value="1"/>
</dbReference>
<evidence type="ECO:0000313" key="9">
    <source>
        <dbReference type="EMBL" id="NOV46928.1"/>
    </source>
</evidence>
<keyword evidence="5" id="KW-0539">Nucleus</keyword>
<dbReference type="EMBL" id="GIIL01003202">
    <property type="protein sequence ID" value="NOV46928.1"/>
    <property type="molecule type" value="Transcribed_RNA"/>
</dbReference>
<evidence type="ECO:0000256" key="4">
    <source>
        <dbReference type="ARBA" id="ARBA00022884"/>
    </source>
</evidence>
<organism evidence="9">
    <name type="scientific">Xenopsylla cheopis</name>
    <name type="common">Oriental rat flea</name>
    <name type="synonym">Pulex cheopis</name>
    <dbReference type="NCBI Taxonomy" id="163159"/>
    <lineage>
        <taxon>Eukaryota</taxon>
        <taxon>Metazoa</taxon>
        <taxon>Ecdysozoa</taxon>
        <taxon>Arthropoda</taxon>
        <taxon>Hexapoda</taxon>
        <taxon>Insecta</taxon>
        <taxon>Pterygota</taxon>
        <taxon>Neoptera</taxon>
        <taxon>Endopterygota</taxon>
        <taxon>Siphonaptera</taxon>
        <taxon>Pulicidae</taxon>
        <taxon>Xenopsyllinae</taxon>
        <taxon>Xenopsylla</taxon>
    </lineage>
</organism>
<dbReference type="GO" id="GO:0005634">
    <property type="term" value="C:nucleus"/>
    <property type="evidence" value="ECO:0007669"/>
    <property type="project" value="UniProtKB-SubCell"/>
</dbReference>
<dbReference type="SMART" id="SM01218">
    <property type="entry name" value="FoP_duplication"/>
    <property type="match status" value="1"/>
</dbReference>
<evidence type="ECO:0000256" key="7">
    <source>
        <dbReference type="SAM" id="MobiDB-lite"/>
    </source>
</evidence>
<evidence type="ECO:0000256" key="6">
    <source>
        <dbReference type="PROSITE-ProRule" id="PRU00176"/>
    </source>
</evidence>
<dbReference type="PANTHER" id="PTHR19965">
    <property type="entry name" value="RNA AND EXPORT FACTOR BINDING PROTEIN"/>
    <property type="match status" value="1"/>
</dbReference>
<dbReference type="SMART" id="SM00360">
    <property type="entry name" value="RRM"/>
    <property type="match status" value="1"/>
</dbReference>
<dbReference type="InterPro" id="IPR025715">
    <property type="entry name" value="FoP_C"/>
</dbReference>
<dbReference type="GO" id="GO:0003729">
    <property type="term" value="F:mRNA binding"/>
    <property type="evidence" value="ECO:0007669"/>
    <property type="project" value="TreeGrafter"/>
</dbReference>
<dbReference type="AlphaFoldDB" id="A0A6M2DPE6"/>
<keyword evidence="4 6" id="KW-0694">RNA-binding</keyword>
<feature type="compositionally biased region" description="Basic residues" evidence="7">
    <location>
        <begin position="15"/>
        <end position="29"/>
    </location>
</feature>
<keyword evidence="3" id="KW-0509">mRNA transport</keyword>
<feature type="region of interest" description="Disordered" evidence="7">
    <location>
        <begin position="13"/>
        <end position="66"/>
    </location>
</feature>
<dbReference type="FunFam" id="3.30.70.330:FF:000273">
    <property type="entry name" value="THO complex subunit 4"/>
    <property type="match status" value="1"/>
</dbReference>
<dbReference type="Pfam" id="PF00076">
    <property type="entry name" value="RRM_1"/>
    <property type="match status" value="1"/>
</dbReference>
<sequence>MVDKIEMSLDEIIKKTRASKRGRGGRRNPPRGNNFRGPARTGRGVQRGRNRGGISRPQSLPFTKGDVNSAWKHDMFDGFGPKKSALRRSDGVSNVGPTKLMVSNLDFGVSESDIQELFAEFGPMKSASVHYDRSGRSLGSADVVFERRTDAVKAMKQYNGVPLDGRAMNIQITTSEIPSSGPRVPRMGFSDRNIDNARGFENRGNRSSRNNFRRGRGGGGGRGGRNNNARGSAPTAEQLDAELDAYVKEIK</sequence>
<protein>
    <submittedName>
        <fullName evidence="9">Putative rrm motif-containing protein</fullName>
    </submittedName>
</protein>
<comment type="subcellular location">
    <subcellularLocation>
        <location evidence="1">Nucleus</location>
    </subcellularLocation>
</comment>
<keyword evidence="2" id="KW-0813">Transport</keyword>
<feature type="compositionally biased region" description="Basic and acidic residues" evidence="7">
    <location>
        <begin position="192"/>
        <end position="204"/>
    </location>
</feature>
<dbReference type="SUPFAM" id="SSF54928">
    <property type="entry name" value="RNA-binding domain, RBD"/>
    <property type="match status" value="1"/>
</dbReference>
<dbReference type="InterPro" id="IPR035979">
    <property type="entry name" value="RBD_domain_sf"/>
</dbReference>
<dbReference type="GO" id="GO:0006406">
    <property type="term" value="P:mRNA export from nucleus"/>
    <property type="evidence" value="ECO:0007669"/>
    <property type="project" value="TreeGrafter"/>
</dbReference>
<dbReference type="InterPro" id="IPR051229">
    <property type="entry name" value="ALYREF_mRNA_export"/>
</dbReference>
<feature type="compositionally biased region" description="Low complexity" evidence="7">
    <location>
        <begin position="30"/>
        <end position="44"/>
    </location>
</feature>
<evidence type="ECO:0000256" key="3">
    <source>
        <dbReference type="ARBA" id="ARBA00022816"/>
    </source>
</evidence>
<dbReference type="InterPro" id="IPR012677">
    <property type="entry name" value="Nucleotide-bd_a/b_plait_sf"/>
</dbReference>
<proteinExistence type="predicted"/>
<accession>A0A6M2DPE6</accession>
<name>A0A6M2DPE6_XENCH</name>
<feature type="domain" description="RRM" evidence="8">
    <location>
        <begin position="98"/>
        <end position="175"/>
    </location>
</feature>
<evidence type="ECO:0000256" key="2">
    <source>
        <dbReference type="ARBA" id="ARBA00022448"/>
    </source>
</evidence>
<evidence type="ECO:0000256" key="5">
    <source>
        <dbReference type="ARBA" id="ARBA00023242"/>
    </source>
</evidence>
<evidence type="ECO:0000256" key="1">
    <source>
        <dbReference type="ARBA" id="ARBA00004123"/>
    </source>
</evidence>
<reference evidence="9" key="1">
    <citation type="submission" date="2020-03" db="EMBL/GenBank/DDBJ databases">
        <title>Transcriptomic Profiling of the Digestive Tract of the Rat Flea, Xenopsylla cheopis, Following Blood Feeding and Infection with Yersinia pestis.</title>
        <authorList>
            <person name="Bland D.M."/>
            <person name="Martens C.A."/>
            <person name="Virtaneva K."/>
            <person name="Kanakabandi K."/>
            <person name="Long D."/>
            <person name="Rosenke R."/>
            <person name="Saturday G.A."/>
            <person name="Hoyt F.H."/>
            <person name="Bruno D.P."/>
            <person name="Ribeiro J.M.C."/>
            <person name="Hinnebusch J."/>
        </authorList>
    </citation>
    <scope>NUCLEOTIDE SEQUENCE</scope>
</reference>